<dbReference type="EMBL" id="JAYGHY010000029">
    <property type="protein sequence ID" value="MEA5442855.1"/>
    <property type="molecule type" value="Genomic_DNA"/>
</dbReference>
<sequence length="176" mass="18565">MTFLRRALRVRAALPLGLLLLIGPGAGLKAQDLVGCQLVQGTLQCVPGITADPQQQIRLLRQEIAGDQQIEGAVEQRITGLNQLLLQGEARQGALLQATATADVLAALPPSAFHWYRLAPGRRNWQLIAGASGPSYVLTPADVAYQVMVVVAVPTTSGSQRSVSQVVGPIMGRPGS</sequence>
<evidence type="ECO:0000313" key="2">
    <source>
        <dbReference type="Proteomes" id="UP001302329"/>
    </source>
</evidence>
<accession>A0ABU5SWE9</accession>
<evidence type="ECO:0000313" key="1">
    <source>
        <dbReference type="EMBL" id="MEA5442855.1"/>
    </source>
</evidence>
<comment type="caution">
    <text evidence="1">The sequence shown here is derived from an EMBL/GenBank/DDBJ whole genome shotgun (WGS) entry which is preliminary data.</text>
</comment>
<gene>
    <name evidence="1" type="ORF">VB739_09855</name>
</gene>
<dbReference type="RefSeq" id="WP_323356896.1">
    <property type="nucleotide sequence ID" value="NZ_JAYGHY010000029.1"/>
</dbReference>
<name>A0ABU5SWE9_9CYAN</name>
<organism evidence="1 2">
    <name type="scientific">Cyanobium gracile UHCC 0281</name>
    <dbReference type="NCBI Taxonomy" id="3110309"/>
    <lineage>
        <taxon>Bacteria</taxon>
        <taxon>Bacillati</taxon>
        <taxon>Cyanobacteriota</taxon>
        <taxon>Cyanophyceae</taxon>
        <taxon>Synechococcales</taxon>
        <taxon>Prochlorococcaceae</taxon>
        <taxon>Cyanobium</taxon>
    </lineage>
</organism>
<dbReference type="Gene3D" id="2.60.40.2700">
    <property type="match status" value="1"/>
</dbReference>
<proteinExistence type="predicted"/>
<dbReference type="Proteomes" id="UP001302329">
    <property type="component" value="Unassembled WGS sequence"/>
</dbReference>
<protein>
    <submittedName>
        <fullName evidence="1">Uncharacterized protein</fullName>
    </submittedName>
</protein>
<keyword evidence="2" id="KW-1185">Reference proteome</keyword>
<reference evidence="1 2" key="1">
    <citation type="submission" date="2023-12" db="EMBL/GenBank/DDBJ databases">
        <title>Baltic Sea Cyanobacteria.</title>
        <authorList>
            <person name="Delbaje E."/>
            <person name="Fewer D.P."/>
            <person name="Shishido T.K."/>
        </authorList>
    </citation>
    <scope>NUCLEOTIDE SEQUENCE [LARGE SCALE GENOMIC DNA]</scope>
    <source>
        <strain evidence="1 2">UHCC 0281</strain>
    </source>
</reference>